<accession>A0A1S2VJD7</accession>
<evidence type="ECO:0000313" key="1">
    <source>
        <dbReference type="EMBL" id="OIN58500.1"/>
    </source>
</evidence>
<organism evidence="1 2">
    <name type="scientific">Arsenicibacter rosenii</name>
    <dbReference type="NCBI Taxonomy" id="1750698"/>
    <lineage>
        <taxon>Bacteria</taxon>
        <taxon>Pseudomonadati</taxon>
        <taxon>Bacteroidota</taxon>
        <taxon>Cytophagia</taxon>
        <taxon>Cytophagales</taxon>
        <taxon>Spirosomataceae</taxon>
        <taxon>Arsenicibacter</taxon>
    </lineage>
</organism>
<sequence length="422" mass="47051">MGSVNVRIVLLLVVCLGVGVCRAASILIPMDEKQANHLKAYGIAYKTLKDGMEVEWLLNYRGGSFLIKQNAAVETECRVRGVSFETLSDSRAGSILQQISNPDVNMDAVKLLKAAKIAVYSPVKVSPSEFENTDAVLVALNYAEIPYEVVYDEEILKGELMKYDWLHLHHEDFTGQFGRNMQRMSSEDIRVQEDIARRMGYKKVSHMKLAVAKTIKDFCASGHYLFAMCSGAETFDIALAAEGIDIVDSQYDGDGIDGDAQLKLDFNKTVAFYNFTLDLSGGYRGMSFSDINASSGRFGGYDQSGTFFTLFDFSAKWDVIPAMLTQNHESVIKEFHGQTSSFKKNTVKPSALVMGESVNSHRYIYGEIGIGQFAFYGGHDPEGQRGNWRMPTDLNLHPHSPGYRLILNNVLFPSARKKKRKT</sequence>
<dbReference type="OrthoDB" id="617985at2"/>
<keyword evidence="2" id="KW-1185">Reference proteome</keyword>
<dbReference type="AlphaFoldDB" id="A0A1S2VJD7"/>
<proteinExistence type="predicted"/>
<comment type="caution">
    <text evidence="1">The sequence shown here is derived from an EMBL/GenBank/DDBJ whole genome shotgun (WGS) entry which is preliminary data.</text>
</comment>
<gene>
    <name evidence="1" type="ORF">BLX24_13065</name>
</gene>
<evidence type="ECO:0000313" key="2">
    <source>
        <dbReference type="Proteomes" id="UP000181790"/>
    </source>
</evidence>
<dbReference type="EMBL" id="MORL01000006">
    <property type="protein sequence ID" value="OIN58500.1"/>
    <property type="molecule type" value="Genomic_DNA"/>
</dbReference>
<dbReference type="RefSeq" id="WP_071503609.1">
    <property type="nucleotide sequence ID" value="NZ_MORL01000006.1"/>
</dbReference>
<reference evidence="1 2" key="1">
    <citation type="submission" date="2016-10" db="EMBL/GenBank/DDBJ databases">
        <title>Arsenicibacter rosenii gen. nov., sp. nov., an efficient arsenic-methylating bacterium isolated from an arsenic-contaminated paddy soil.</title>
        <authorList>
            <person name="Huang K."/>
        </authorList>
    </citation>
    <scope>NUCLEOTIDE SEQUENCE [LARGE SCALE GENOMIC DNA]</scope>
    <source>
        <strain evidence="1 2">SM-1</strain>
    </source>
</reference>
<protein>
    <submittedName>
        <fullName evidence="1">Asparagine synthetase B</fullName>
    </submittedName>
</protein>
<dbReference type="Proteomes" id="UP000181790">
    <property type="component" value="Unassembled WGS sequence"/>
</dbReference>
<name>A0A1S2VJD7_9BACT</name>